<dbReference type="OrthoDB" id="9801098at2"/>
<evidence type="ECO:0000256" key="3">
    <source>
        <dbReference type="ARBA" id="ARBA00031983"/>
    </source>
</evidence>
<keyword evidence="6" id="KW-1185">Reference proteome</keyword>
<dbReference type="EC" id="3.2.2.4" evidence="2"/>
<dbReference type="Proteomes" id="UP000048926">
    <property type="component" value="Unassembled WGS sequence"/>
</dbReference>
<reference evidence="6" key="1">
    <citation type="submission" date="2015-07" db="EMBL/GenBank/DDBJ databases">
        <authorList>
            <person name="Rodrigo-Torres Lidia"/>
            <person name="Arahal R.David."/>
        </authorList>
    </citation>
    <scope>NUCLEOTIDE SEQUENCE [LARGE SCALE GENOMIC DNA]</scope>
    <source>
        <strain evidence="6">CECT 4801</strain>
    </source>
</reference>
<evidence type="ECO:0000313" key="5">
    <source>
        <dbReference type="EMBL" id="CTQ47251.1"/>
    </source>
</evidence>
<name>A0A0M6YE08_9HYPH</name>
<dbReference type="AlphaFoldDB" id="A0A0M6YE08"/>
<dbReference type="GO" id="GO:0008714">
    <property type="term" value="F:AMP nucleosidase activity"/>
    <property type="evidence" value="ECO:0007669"/>
    <property type="project" value="UniProtKB-EC"/>
</dbReference>
<gene>
    <name evidence="5" type="ORF">LAL4801_05713</name>
</gene>
<organism evidence="5 6">
    <name type="scientific">Roseibium aggregatum</name>
    <dbReference type="NCBI Taxonomy" id="187304"/>
    <lineage>
        <taxon>Bacteria</taxon>
        <taxon>Pseudomonadati</taxon>
        <taxon>Pseudomonadota</taxon>
        <taxon>Alphaproteobacteria</taxon>
        <taxon>Hyphomicrobiales</taxon>
        <taxon>Stappiaceae</taxon>
        <taxon>Roseibium</taxon>
    </lineage>
</organism>
<dbReference type="RefSeq" id="WP_055661298.1">
    <property type="nucleotide sequence ID" value="NZ_CXST01000006.1"/>
</dbReference>
<dbReference type="PANTHER" id="PTHR43393:SF3">
    <property type="entry name" value="LYSINE DECARBOXYLASE-LIKE PROTEIN"/>
    <property type="match status" value="1"/>
</dbReference>
<dbReference type="Pfam" id="PF03641">
    <property type="entry name" value="Lysine_decarbox"/>
    <property type="match status" value="1"/>
</dbReference>
<comment type="catalytic activity">
    <reaction evidence="1">
        <text>AMP + H2O = D-ribose 5-phosphate + adenine</text>
        <dbReference type="Rhea" id="RHEA:20129"/>
        <dbReference type="ChEBI" id="CHEBI:15377"/>
        <dbReference type="ChEBI" id="CHEBI:16708"/>
        <dbReference type="ChEBI" id="CHEBI:78346"/>
        <dbReference type="ChEBI" id="CHEBI:456215"/>
        <dbReference type="EC" id="3.2.2.4"/>
    </reaction>
</comment>
<evidence type="ECO:0000313" key="6">
    <source>
        <dbReference type="Proteomes" id="UP000048926"/>
    </source>
</evidence>
<accession>A0A0M6YE08</accession>
<protein>
    <recommendedName>
        <fullName evidence="3">AMP nucleosidase</fullName>
        <ecNumber evidence="2">3.2.2.4</ecNumber>
    </recommendedName>
    <alternativeName>
        <fullName evidence="3">AMP nucleosidase</fullName>
    </alternativeName>
</protein>
<sequence length="317" mass="35778">MKSTTPAEETKPVPANPDHRMVQLPWQSVKPNEDDPRAELLVRALTESPEYRQADEDIAFLNRDDTRPIRLQLDYFKAERLLVERGITDTIVVFGGTRLREPAAANRQVRELEALLRRAPDDADLLRQLRIAISIREKSKYYEIARSFGRLVGKAGSTAGKRLALMTGGGPGIMEAANRGAHEAGAPTIGLNILLPHEQYPNPYVTPGLCFRFHYFAIRKLHFLLRARALVVFPGGFGTLDELFETLTLIQTRKVTPIPVILVGQEFWAGIFNPELLADEGMIDAEDLNLFWYAETAEEIWQDIIRWYSQAGKPLCV</sequence>
<dbReference type="Gene3D" id="3.40.50.450">
    <property type="match status" value="1"/>
</dbReference>
<dbReference type="PANTHER" id="PTHR43393">
    <property type="entry name" value="CYTOKININ RIBOSIDE 5'-MONOPHOSPHATE PHOSPHORIBOHYDROLASE"/>
    <property type="match status" value="1"/>
</dbReference>
<evidence type="ECO:0000256" key="2">
    <source>
        <dbReference type="ARBA" id="ARBA00011985"/>
    </source>
</evidence>
<dbReference type="InterPro" id="IPR031100">
    <property type="entry name" value="LOG_fam"/>
</dbReference>
<dbReference type="GO" id="GO:0005829">
    <property type="term" value="C:cytosol"/>
    <property type="evidence" value="ECO:0007669"/>
    <property type="project" value="TreeGrafter"/>
</dbReference>
<dbReference type="SUPFAM" id="SSF102405">
    <property type="entry name" value="MCP/YpsA-like"/>
    <property type="match status" value="1"/>
</dbReference>
<dbReference type="InterPro" id="IPR052341">
    <property type="entry name" value="LOG_family_nucleotidases"/>
</dbReference>
<dbReference type="EMBL" id="CXST01000006">
    <property type="protein sequence ID" value="CTQ47251.1"/>
    <property type="molecule type" value="Genomic_DNA"/>
</dbReference>
<evidence type="ECO:0000256" key="1">
    <source>
        <dbReference type="ARBA" id="ARBA00000274"/>
    </source>
</evidence>
<feature type="region of interest" description="Disordered" evidence="4">
    <location>
        <begin position="1"/>
        <end position="22"/>
    </location>
</feature>
<proteinExistence type="predicted"/>
<evidence type="ECO:0000256" key="4">
    <source>
        <dbReference type="SAM" id="MobiDB-lite"/>
    </source>
</evidence>